<organism evidence="2">
    <name type="scientific">uncultured Caudovirales phage</name>
    <dbReference type="NCBI Taxonomy" id="2100421"/>
    <lineage>
        <taxon>Viruses</taxon>
        <taxon>Duplodnaviria</taxon>
        <taxon>Heunggongvirae</taxon>
        <taxon>Uroviricota</taxon>
        <taxon>Caudoviricetes</taxon>
        <taxon>Peduoviridae</taxon>
        <taxon>Maltschvirus</taxon>
        <taxon>Maltschvirus maltsch</taxon>
    </lineage>
</organism>
<proteinExistence type="predicted"/>
<evidence type="ECO:0000313" key="3">
    <source>
        <dbReference type="EMBL" id="CAB4204433.1"/>
    </source>
</evidence>
<dbReference type="EMBL" id="LR797345">
    <property type="protein sequence ID" value="CAB4204433.1"/>
    <property type="molecule type" value="Genomic_DNA"/>
</dbReference>
<dbReference type="EMBL" id="LR797086">
    <property type="protein sequence ID" value="CAB4186281.1"/>
    <property type="molecule type" value="Genomic_DNA"/>
</dbReference>
<evidence type="ECO:0000313" key="1">
    <source>
        <dbReference type="EMBL" id="CAB4174564.1"/>
    </source>
</evidence>
<name>A0A6J5QY31_9CAUD</name>
<sequence>MKGYMWCPDCGGRVTMENGYWICTAPGTCTWTDVADVNDDLLCDNNGVEPSLPALDSKIKENEMPSLMVNFGYGSSFLVSAEDHLTLCKLLDKKAIAFVDPGVYKRVNTEIKSTTDIPRIQTEDANDE</sequence>
<evidence type="ECO:0000313" key="2">
    <source>
        <dbReference type="EMBL" id="CAB4186281.1"/>
    </source>
</evidence>
<gene>
    <name evidence="2" type="ORF">UFOVP1138_56</name>
    <name evidence="3" type="ORF">UFOVP1394_53</name>
    <name evidence="1" type="ORF">UFOVP975_64</name>
</gene>
<accession>A0A6J5QY31</accession>
<dbReference type="EMBL" id="LR796921">
    <property type="protein sequence ID" value="CAB4174564.1"/>
    <property type="molecule type" value="Genomic_DNA"/>
</dbReference>
<protein>
    <submittedName>
        <fullName evidence="2">Uncharacterized protein</fullName>
    </submittedName>
</protein>
<reference evidence="2" key="1">
    <citation type="submission" date="2020-05" db="EMBL/GenBank/DDBJ databases">
        <authorList>
            <person name="Chiriac C."/>
            <person name="Salcher M."/>
            <person name="Ghai R."/>
            <person name="Kavagutti S V."/>
        </authorList>
    </citation>
    <scope>NUCLEOTIDE SEQUENCE</scope>
</reference>